<comment type="caution">
    <text evidence="3">The sequence shown here is derived from an EMBL/GenBank/DDBJ whole genome shotgun (WGS) entry which is preliminary data.</text>
</comment>
<reference evidence="3 4" key="1">
    <citation type="journal article" date="2017" name="Curr. Biol.">
        <title>Genome architecture and evolution of a unichromosomal asexual nematode.</title>
        <authorList>
            <person name="Fradin H."/>
            <person name="Zegar C."/>
            <person name="Gutwein M."/>
            <person name="Lucas J."/>
            <person name="Kovtun M."/>
            <person name="Corcoran D."/>
            <person name="Baugh L.R."/>
            <person name="Kiontke K."/>
            <person name="Gunsalus K."/>
            <person name="Fitch D.H."/>
            <person name="Piano F."/>
        </authorList>
    </citation>
    <scope>NUCLEOTIDE SEQUENCE [LARGE SCALE GENOMIC DNA]</scope>
    <source>
        <strain evidence="3">PF1309</strain>
    </source>
</reference>
<evidence type="ECO:0000256" key="1">
    <source>
        <dbReference type="SAM" id="Coils"/>
    </source>
</evidence>
<dbReference type="STRING" id="2018661.A0A2A2KAB7"/>
<gene>
    <name evidence="3" type="ORF">WR25_14345</name>
</gene>
<evidence type="ECO:0000259" key="2">
    <source>
        <dbReference type="Pfam" id="PF26633"/>
    </source>
</evidence>
<feature type="domain" description="DUF8206" evidence="2">
    <location>
        <begin position="625"/>
        <end position="707"/>
    </location>
</feature>
<organism evidence="3 4">
    <name type="scientific">Diploscapter pachys</name>
    <dbReference type="NCBI Taxonomy" id="2018661"/>
    <lineage>
        <taxon>Eukaryota</taxon>
        <taxon>Metazoa</taxon>
        <taxon>Ecdysozoa</taxon>
        <taxon>Nematoda</taxon>
        <taxon>Chromadorea</taxon>
        <taxon>Rhabditida</taxon>
        <taxon>Rhabditina</taxon>
        <taxon>Rhabditomorpha</taxon>
        <taxon>Rhabditoidea</taxon>
        <taxon>Rhabditidae</taxon>
        <taxon>Diploscapter</taxon>
    </lineage>
</organism>
<dbReference type="PANTHER" id="PTHR32046:SF11">
    <property type="entry name" value="IMMUNE-ASSOCIATED NUCLEOTIDE-BINDING PROTEIN 10-LIKE"/>
    <property type="match status" value="1"/>
</dbReference>
<accession>A0A2A2KAB7</accession>
<evidence type="ECO:0000313" key="3">
    <source>
        <dbReference type="EMBL" id="PAV70875.1"/>
    </source>
</evidence>
<protein>
    <recommendedName>
        <fullName evidence="2">DUF8206 domain-containing protein</fullName>
    </recommendedName>
</protein>
<feature type="coiled-coil region" evidence="1">
    <location>
        <begin position="731"/>
        <end position="758"/>
    </location>
</feature>
<name>A0A2A2KAB7_9BILA</name>
<keyword evidence="4" id="KW-1185">Reference proteome</keyword>
<dbReference type="Pfam" id="PF26633">
    <property type="entry name" value="DUF8206"/>
    <property type="match status" value="1"/>
</dbReference>
<dbReference type="AlphaFoldDB" id="A0A2A2KAB7"/>
<dbReference type="Proteomes" id="UP000218231">
    <property type="component" value="Unassembled WGS sequence"/>
</dbReference>
<dbReference type="SUPFAM" id="SSF52540">
    <property type="entry name" value="P-loop containing nucleoside triphosphate hydrolases"/>
    <property type="match status" value="1"/>
</dbReference>
<dbReference type="InterPro" id="IPR058519">
    <property type="entry name" value="DUF8206"/>
</dbReference>
<dbReference type="EMBL" id="LIAE01009176">
    <property type="protein sequence ID" value="PAV70875.1"/>
    <property type="molecule type" value="Genomic_DNA"/>
</dbReference>
<keyword evidence="1" id="KW-0175">Coiled coil</keyword>
<dbReference type="PANTHER" id="PTHR32046">
    <property type="entry name" value="G DOMAIN-CONTAINING PROTEIN"/>
    <property type="match status" value="1"/>
</dbReference>
<dbReference type="Gene3D" id="3.40.50.300">
    <property type="entry name" value="P-loop containing nucleotide triphosphate hydrolases"/>
    <property type="match status" value="1"/>
</dbReference>
<sequence length="817" mass="92357">MSLEKDCAELLNSHSPWLLLAASVPLALNVTSVVLIGITIWHLVLVKQNCHKISQSSYWLARTAIRVGLGPTTRKLLVDFAANKPEYVKLVQNESVNINHRSATPLLPSPESVTNMPNITHFVSGIQWGAIAIATVKYTREKNDDENAIKAALKAKVAQLNVGGAAGGEYTDDRHNELGEFQFELYADALPGGDDVPQDFEQAREFMRKLPIHVANANGGKGIPIQYTLIPLSTIKTRPNNSESSDSIVTSIGEYAINEAVRIFDEMNESMHPKHEFEFVSFDNQYLKYCVSKFSAYKEINILLLGETGVGKSTWINGFANYLTFRTLKEARKGKQVYIVPSQFTITDSNYQEQTIRVGEEGNESFQAGASITTTQEPRSYVFNDGKRNIRLIDTPGIGDSRGANQDALNLSSILRYIAQIPEIHGICILLKPNNQNLHSQFEYCINELLTHLHVSAAKNIAFCFTNTRGTFYRPGDTLPVLKEFLKGLKANRDVEIVTNEETIYCVDNESFRFLCCQHAGEQFAKEDRKEFEQSWTQSVKENERLLTHFEMDVIPHTVGQTVSLNEARTLIMTLAKPLADITQNIQDNIVAISTEEDNIKKLDLHSINLKRDLMIPQIGLEPKQLDYPRTVCTGVNCIDTETLPNSNTAMTIYKICHDSCHCYPEDVIPETVPNPALQKCNVMDPSSLNCKKCGCSWEMHMHIMFEQKKVKVMIEDPVIKEALQECQDSKQKQEIFIKSLNNRVKKYREEQKTINEICAKFGAFLKEHSILPYNDAIEDYLKSNIRELKRQSDSTGSSEILQKVERLEEQLRQYKV</sequence>
<proteinExistence type="predicted"/>
<dbReference type="OrthoDB" id="8954335at2759"/>
<dbReference type="InterPro" id="IPR027417">
    <property type="entry name" value="P-loop_NTPase"/>
</dbReference>
<evidence type="ECO:0000313" key="4">
    <source>
        <dbReference type="Proteomes" id="UP000218231"/>
    </source>
</evidence>